<feature type="domain" description="HVO-0513-like N-terminal" evidence="4">
    <location>
        <begin position="16"/>
        <end position="149"/>
    </location>
</feature>
<reference evidence="5 6" key="1">
    <citation type="journal article" date="2019" name="Int. J. Syst. Evol. Microbiol.">
        <title>The Global Catalogue of Microorganisms (GCM) 10K type strain sequencing project: providing services to taxonomists for standard genome sequencing and annotation.</title>
        <authorList>
            <consortium name="The Broad Institute Genomics Platform"/>
            <consortium name="The Broad Institute Genome Sequencing Center for Infectious Disease"/>
            <person name="Wu L."/>
            <person name="Ma J."/>
        </authorList>
    </citation>
    <scope>NUCLEOTIDE SEQUENCE [LARGE SCALE GENOMIC DNA]</scope>
    <source>
        <strain evidence="5 6">RDMS1</strain>
    </source>
</reference>
<dbReference type="Proteomes" id="UP001596417">
    <property type="component" value="Unassembled WGS sequence"/>
</dbReference>
<sequence length="215" mass="24164">MKYLTLSLGPTQLVFHPIDHCLAAQDSITRETLLHFNARFNETFIVLYQLAGNRETIEATVRDHDDVLNYEIVPVEDGSVYVFLHLDVSHPVGQLVQLSHEHALIIDTPITFDENNLFVTLVGIDTSLRNVLQSIPDEIDVSVHDAGGYYPDTNNLLSLLTERQLEVFETAVEHGYYDVPRCATHQDIADELGCAPSTVDEHLRKAEASVVPRLF</sequence>
<dbReference type="Gene3D" id="1.10.10.10">
    <property type="entry name" value="Winged helix-like DNA-binding domain superfamily/Winged helix DNA-binding domain"/>
    <property type="match status" value="1"/>
</dbReference>
<dbReference type="EMBL" id="JBHTAX010000001">
    <property type="protein sequence ID" value="MFC7188574.1"/>
    <property type="molecule type" value="Genomic_DNA"/>
</dbReference>
<dbReference type="InterPro" id="IPR007050">
    <property type="entry name" value="HTH_bacterioopsin"/>
</dbReference>
<dbReference type="SUPFAM" id="SSF88659">
    <property type="entry name" value="Sigma3 and sigma4 domains of RNA polymerase sigma factors"/>
    <property type="match status" value="1"/>
</dbReference>
<accession>A0ABD5YGW3</accession>
<keyword evidence="1" id="KW-0805">Transcription regulation</keyword>
<dbReference type="InterPro" id="IPR036388">
    <property type="entry name" value="WH-like_DNA-bd_sf"/>
</dbReference>
<evidence type="ECO:0000313" key="6">
    <source>
        <dbReference type="Proteomes" id="UP001596417"/>
    </source>
</evidence>
<comment type="caution">
    <text evidence="5">The sequence shown here is derived from an EMBL/GenBank/DDBJ whole genome shotgun (WGS) entry which is preliminary data.</text>
</comment>
<proteinExistence type="predicted"/>
<evidence type="ECO:0000256" key="2">
    <source>
        <dbReference type="ARBA" id="ARBA00023163"/>
    </source>
</evidence>
<dbReference type="InterPro" id="IPR056493">
    <property type="entry name" value="HVO_0513_N"/>
</dbReference>
<organism evidence="5 6">
    <name type="scientific">Halocatena marina</name>
    <dbReference type="NCBI Taxonomy" id="2934937"/>
    <lineage>
        <taxon>Archaea</taxon>
        <taxon>Methanobacteriati</taxon>
        <taxon>Methanobacteriota</taxon>
        <taxon>Stenosarchaea group</taxon>
        <taxon>Halobacteria</taxon>
        <taxon>Halobacteriales</taxon>
        <taxon>Natronomonadaceae</taxon>
        <taxon>Halocatena</taxon>
    </lineage>
</organism>
<dbReference type="RefSeq" id="WP_248904025.1">
    <property type="nucleotide sequence ID" value="NZ_CP109979.1"/>
</dbReference>
<keyword evidence="2" id="KW-0804">Transcription</keyword>
<dbReference type="InterPro" id="IPR013324">
    <property type="entry name" value="RNA_pol_sigma_r3/r4-like"/>
</dbReference>
<name>A0ABD5YGW3_9EURY</name>
<protein>
    <submittedName>
        <fullName evidence="5">Helix-turn-helix domain-containing protein</fullName>
    </submittedName>
</protein>
<feature type="domain" description="HTH bat-type" evidence="3">
    <location>
        <begin position="160"/>
        <end position="211"/>
    </location>
</feature>
<dbReference type="Pfam" id="PF24278">
    <property type="entry name" value="HVO_0513_N"/>
    <property type="match status" value="1"/>
</dbReference>
<dbReference type="PANTHER" id="PTHR34236:SF1">
    <property type="entry name" value="DIMETHYL SULFOXIDE REDUCTASE TRANSCRIPTIONAL ACTIVATOR"/>
    <property type="match status" value="1"/>
</dbReference>
<dbReference type="Pfam" id="PF04967">
    <property type="entry name" value="HTH_10"/>
    <property type="match status" value="1"/>
</dbReference>
<evidence type="ECO:0000259" key="3">
    <source>
        <dbReference type="Pfam" id="PF04967"/>
    </source>
</evidence>
<gene>
    <name evidence="5" type="ORF">ACFQL7_01020</name>
</gene>
<evidence type="ECO:0000256" key="1">
    <source>
        <dbReference type="ARBA" id="ARBA00023015"/>
    </source>
</evidence>
<dbReference type="GeneID" id="76198118"/>
<evidence type="ECO:0000313" key="5">
    <source>
        <dbReference type="EMBL" id="MFC7188574.1"/>
    </source>
</evidence>
<keyword evidence="6" id="KW-1185">Reference proteome</keyword>
<evidence type="ECO:0000259" key="4">
    <source>
        <dbReference type="Pfam" id="PF24278"/>
    </source>
</evidence>
<dbReference type="AlphaFoldDB" id="A0ABD5YGW3"/>
<dbReference type="PANTHER" id="PTHR34236">
    <property type="entry name" value="DIMETHYL SULFOXIDE REDUCTASE TRANSCRIPTIONAL ACTIVATOR"/>
    <property type="match status" value="1"/>
</dbReference>